<sequence length="35" mass="3650">MKRAYALAESVNTAPSVTEASRAILFGQDGKPRGG</sequence>
<dbReference type="AlphaFoldDB" id="A0A447TDU9"/>
<evidence type="ECO:0000313" key="1">
    <source>
        <dbReference type="EMBL" id="VEB43063.1"/>
    </source>
</evidence>
<accession>A0A447TDU9</accession>
<gene>
    <name evidence="1" type="ORF">NCTC9695_03517</name>
</gene>
<organism evidence="1 2">
    <name type="scientific">Chromobacterium violaceum</name>
    <dbReference type="NCBI Taxonomy" id="536"/>
    <lineage>
        <taxon>Bacteria</taxon>
        <taxon>Pseudomonadati</taxon>
        <taxon>Pseudomonadota</taxon>
        <taxon>Betaproteobacteria</taxon>
        <taxon>Neisseriales</taxon>
        <taxon>Chromobacteriaceae</taxon>
        <taxon>Chromobacterium</taxon>
    </lineage>
</organism>
<protein>
    <submittedName>
        <fullName evidence="1">Uncharacterized protein</fullName>
    </submittedName>
</protein>
<dbReference type="Proteomes" id="UP000275777">
    <property type="component" value="Chromosome"/>
</dbReference>
<proteinExistence type="predicted"/>
<dbReference type="EMBL" id="LR134182">
    <property type="protein sequence ID" value="VEB43063.1"/>
    <property type="molecule type" value="Genomic_DNA"/>
</dbReference>
<reference evidence="1 2" key="1">
    <citation type="submission" date="2018-12" db="EMBL/GenBank/DDBJ databases">
        <authorList>
            <consortium name="Pathogen Informatics"/>
        </authorList>
    </citation>
    <scope>NUCLEOTIDE SEQUENCE [LARGE SCALE GENOMIC DNA]</scope>
    <source>
        <strain evidence="1 2">NCTC9695</strain>
    </source>
</reference>
<evidence type="ECO:0000313" key="2">
    <source>
        <dbReference type="Proteomes" id="UP000275777"/>
    </source>
</evidence>
<name>A0A447TDU9_CHRVL</name>